<protein>
    <recommendedName>
        <fullName evidence="3">Type VI secretion system effector, Hcp1 family</fullName>
    </recommendedName>
</protein>
<accession>A0A381KPM6</accession>
<dbReference type="AlphaFoldDB" id="A0A381KPM6"/>
<organism evidence="1 2">
    <name type="scientific">Buttiauxella agrestis</name>
    <dbReference type="NCBI Taxonomy" id="82977"/>
    <lineage>
        <taxon>Bacteria</taxon>
        <taxon>Pseudomonadati</taxon>
        <taxon>Pseudomonadota</taxon>
        <taxon>Gammaproteobacteria</taxon>
        <taxon>Enterobacterales</taxon>
        <taxon>Enterobacteriaceae</taxon>
        <taxon>Buttiauxella</taxon>
    </lineage>
</organism>
<sequence>MSKLQDCQFIQINIDGKIVDGSSEEKSYSKWMEGYSPAGLSTYAGADGAYFESCHASILVTKETSNLYEQYLKRGYKKIIITIVHRGSDHLDQNYEIQRTVYNDCKINSLSIAMQDKLFMNISFTYEGMVELTLNVPNATDEALDKIGPIKYDIPKKALV</sequence>
<dbReference type="Proteomes" id="UP000255528">
    <property type="component" value="Unassembled WGS sequence"/>
</dbReference>
<name>A0A381KPM6_9ENTR</name>
<dbReference type="EMBL" id="UIGI01000002">
    <property type="protein sequence ID" value="SUY92962.1"/>
    <property type="molecule type" value="Genomic_DNA"/>
</dbReference>
<reference evidence="1 2" key="1">
    <citation type="submission" date="2018-06" db="EMBL/GenBank/DDBJ databases">
        <authorList>
            <consortium name="Pathogen Informatics"/>
            <person name="Doyle S."/>
        </authorList>
    </citation>
    <scope>NUCLEOTIDE SEQUENCE [LARGE SCALE GENOMIC DNA]</scope>
    <source>
        <strain evidence="1 2">NCTC12119</strain>
    </source>
</reference>
<proteinExistence type="predicted"/>
<evidence type="ECO:0008006" key="3">
    <source>
        <dbReference type="Google" id="ProtNLM"/>
    </source>
</evidence>
<evidence type="ECO:0000313" key="1">
    <source>
        <dbReference type="EMBL" id="SUY92962.1"/>
    </source>
</evidence>
<gene>
    <name evidence="1" type="ORF">NCTC12119_04992</name>
</gene>
<evidence type="ECO:0000313" key="2">
    <source>
        <dbReference type="Proteomes" id="UP000255528"/>
    </source>
</evidence>
<dbReference type="RefSeq" id="WP_115632166.1">
    <property type="nucleotide sequence ID" value="NZ_UIGI01000002.1"/>
</dbReference>